<dbReference type="Pfam" id="PF10708">
    <property type="entry name" value="DUF2510"/>
    <property type="match status" value="1"/>
</dbReference>
<proteinExistence type="predicted"/>
<dbReference type="EMBL" id="CP146203">
    <property type="protein sequence ID" value="XBH22162.1"/>
    <property type="molecule type" value="Genomic_DNA"/>
</dbReference>
<dbReference type="InterPro" id="IPR018649">
    <property type="entry name" value="SHOCT"/>
</dbReference>
<protein>
    <submittedName>
        <fullName evidence="4">SHOCT domain-containing protein</fullName>
    </submittedName>
</protein>
<evidence type="ECO:0000259" key="3">
    <source>
        <dbReference type="Pfam" id="PF10708"/>
    </source>
</evidence>
<keyword evidence="1" id="KW-0812">Transmembrane</keyword>
<keyword evidence="1" id="KW-0472">Membrane</keyword>
<accession>A0AAU7DVF1</accession>
<gene>
    <name evidence="4" type="ORF">V5R04_02740</name>
</gene>
<feature type="transmembrane region" description="Helical" evidence="1">
    <location>
        <begin position="49"/>
        <end position="65"/>
    </location>
</feature>
<name>A0AAU7DVF1_9MICO</name>
<evidence type="ECO:0000313" key="4">
    <source>
        <dbReference type="EMBL" id="XBH22162.1"/>
    </source>
</evidence>
<evidence type="ECO:0000256" key="1">
    <source>
        <dbReference type="SAM" id="Phobius"/>
    </source>
</evidence>
<dbReference type="InterPro" id="IPR018929">
    <property type="entry name" value="DUF2510"/>
</dbReference>
<sequence length="228" mass="25097">MNTANPTFAGWYEDPETKSNHYWDGSRWTGDTRPARRQFAAPAKEQTKGTWFLAIGAIFLIGPFTDAELELGGKVFFFAAGIVLVAIGIYMFRGQGPTTKAVQQRVHFENLQEQERQQAMQQALQNSAAQSQVNQQFTAPAQQGSDSAHSAQVNAIASLETAKALQNLQALLFTRTITEEEFQAAKNKLFASNTSDTQVEIQKLADLYSAGLIGDYEFIAAKARILGI</sequence>
<feature type="transmembrane region" description="Helical" evidence="1">
    <location>
        <begin position="71"/>
        <end position="92"/>
    </location>
</feature>
<dbReference type="AlphaFoldDB" id="A0AAU7DVF1"/>
<feature type="domain" description="SHOCT" evidence="2">
    <location>
        <begin position="200"/>
        <end position="226"/>
    </location>
</feature>
<feature type="domain" description="DUF2510" evidence="3">
    <location>
        <begin position="9"/>
        <end position="40"/>
    </location>
</feature>
<keyword evidence="1" id="KW-1133">Transmembrane helix</keyword>
<dbReference type="Pfam" id="PF09851">
    <property type="entry name" value="SHOCT"/>
    <property type="match status" value="1"/>
</dbReference>
<reference evidence="4" key="1">
    <citation type="submission" date="2024-02" db="EMBL/GenBank/DDBJ databases">
        <title>Tomenella chthoni gen. nov. sp. nov., a member of the family Jonesiaceae isolated from bat guano.</title>
        <authorList>
            <person name="Miller S.L."/>
            <person name="King J."/>
            <person name="Sankaranarayanan K."/>
            <person name="Lawson P.A."/>
        </authorList>
    </citation>
    <scope>NUCLEOTIDE SEQUENCE</scope>
    <source>
        <strain evidence="4">BS-20</strain>
    </source>
</reference>
<evidence type="ECO:0000259" key="2">
    <source>
        <dbReference type="Pfam" id="PF09851"/>
    </source>
</evidence>
<organism evidence="4">
    <name type="scientific">Jonesiaceae bacterium BS-20</name>
    <dbReference type="NCBI Taxonomy" id="3120821"/>
    <lineage>
        <taxon>Bacteria</taxon>
        <taxon>Bacillati</taxon>
        <taxon>Actinomycetota</taxon>
        <taxon>Actinomycetes</taxon>
        <taxon>Micrococcales</taxon>
        <taxon>Jonesiaceae</taxon>
    </lineage>
</organism>